<dbReference type="Pfam" id="PF02826">
    <property type="entry name" value="2-Hacid_dh_C"/>
    <property type="match status" value="1"/>
</dbReference>
<evidence type="ECO:0000256" key="1">
    <source>
        <dbReference type="ARBA" id="ARBA00005854"/>
    </source>
</evidence>
<dbReference type="EMBL" id="QGGY01000002">
    <property type="protein sequence ID" value="PWJ77924.1"/>
    <property type="molecule type" value="Genomic_DNA"/>
</dbReference>
<evidence type="ECO:0000259" key="6">
    <source>
        <dbReference type="Pfam" id="PF02826"/>
    </source>
</evidence>
<comment type="similarity">
    <text evidence="1 4">Belongs to the D-isomer specific 2-hydroxyacid dehydrogenase family.</text>
</comment>
<dbReference type="InterPro" id="IPR029753">
    <property type="entry name" value="D-isomer_DH_CS"/>
</dbReference>
<dbReference type="RefSeq" id="WP_109624878.1">
    <property type="nucleotide sequence ID" value="NZ_CABJAT010000002.1"/>
</dbReference>
<dbReference type="GO" id="GO:0051287">
    <property type="term" value="F:NAD binding"/>
    <property type="evidence" value="ECO:0007669"/>
    <property type="project" value="InterPro"/>
</dbReference>
<dbReference type="InterPro" id="IPR029752">
    <property type="entry name" value="D-isomer_DH_CS1"/>
</dbReference>
<comment type="caution">
    <text evidence="7">The sequence shown here is derived from an EMBL/GenBank/DDBJ whole genome shotgun (WGS) entry which is preliminary data.</text>
</comment>
<evidence type="ECO:0000256" key="3">
    <source>
        <dbReference type="ARBA" id="ARBA00023027"/>
    </source>
</evidence>
<protein>
    <submittedName>
        <fullName evidence="7">D-3-phosphoglycerate dehydrogenase</fullName>
    </submittedName>
</protein>
<evidence type="ECO:0000313" key="7">
    <source>
        <dbReference type="EMBL" id="PWJ77924.1"/>
    </source>
</evidence>
<dbReference type="SUPFAM" id="SSF51735">
    <property type="entry name" value="NAD(P)-binding Rossmann-fold domains"/>
    <property type="match status" value="1"/>
</dbReference>
<dbReference type="InterPro" id="IPR006139">
    <property type="entry name" value="D-isomer_2_OHA_DH_cat_dom"/>
</dbReference>
<accession>A0AB73T7T3</accession>
<dbReference type="Pfam" id="PF00389">
    <property type="entry name" value="2-Hacid_dh"/>
    <property type="match status" value="1"/>
</dbReference>
<dbReference type="FunFam" id="3.40.50.720:FF:000203">
    <property type="entry name" value="D-3-phosphoglycerate dehydrogenase (SerA)"/>
    <property type="match status" value="1"/>
</dbReference>
<dbReference type="CDD" id="cd12161">
    <property type="entry name" value="GDH_like_1"/>
    <property type="match status" value="1"/>
</dbReference>
<dbReference type="InterPro" id="IPR050418">
    <property type="entry name" value="D-iso_2-hydroxyacid_DH_PdxB"/>
</dbReference>
<dbReference type="PANTHER" id="PTHR43761">
    <property type="entry name" value="D-ISOMER SPECIFIC 2-HYDROXYACID DEHYDROGENASE FAMILY PROTEIN (AFU_ORTHOLOGUE AFUA_1G13630)"/>
    <property type="match status" value="1"/>
</dbReference>
<dbReference type="SUPFAM" id="SSF52283">
    <property type="entry name" value="Formate/glycerate dehydrogenase catalytic domain-like"/>
    <property type="match status" value="1"/>
</dbReference>
<evidence type="ECO:0000256" key="4">
    <source>
        <dbReference type="RuleBase" id="RU003719"/>
    </source>
</evidence>
<dbReference type="Gene3D" id="3.40.50.720">
    <property type="entry name" value="NAD(P)-binding Rossmann-like Domain"/>
    <property type="match status" value="2"/>
</dbReference>
<feature type="domain" description="D-isomer specific 2-hydroxyacid dehydrogenase catalytic" evidence="5">
    <location>
        <begin position="12"/>
        <end position="310"/>
    </location>
</feature>
<organism evidence="7 8">
    <name type="scientific">Murimonas intestini</name>
    <dbReference type="NCBI Taxonomy" id="1337051"/>
    <lineage>
        <taxon>Bacteria</taxon>
        <taxon>Bacillati</taxon>
        <taxon>Bacillota</taxon>
        <taxon>Clostridia</taxon>
        <taxon>Lachnospirales</taxon>
        <taxon>Lachnospiraceae</taxon>
        <taxon>Murimonas</taxon>
    </lineage>
</organism>
<evidence type="ECO:0000259" key="5">
    <source>
        <dbReference type="Pfam" id="PF00389"/>
    </source>
</evidence>
<dbReference type="InterPro" id="IPR006140">
    <property type="entry name" value="D-isomer_DH_NAD-bd"/>
</dbReference>
<gene>
    <name evidence="7" type="ORF">C7383_10257</name>
</gene>
<dbReference type="AlphaFoldDB" id="A0AB73T7T3"/>
<feature type="domain" description="D-isomer specific 2-hydroxyacid dehydrogenase NAD-binding" evidence="6">
    <location>
        <begin position="112"/>
        <end position="283"/>
    </location>
</feature>
<evidence type="ECO:0000256" key="2">
    <source>
        <dbReference type="ARBA" id="ARBA00023002"/>
    </source>
</evidence>
<keyword evidence="8" id="KW-1185">Reference proteome</keyword>
<dbReference type="Proteomes" id="UP000245412">
    <property type="component" value="Unassembled WGS sequence"/>
</dbReference>
<dbReference type="PROSITE" id="PS00671">
    <property type="entry name" value="D_2_HYDROXYACID_DH_3"/>
    <property type="match status" value="1"/>
</dbReference>
<dbReference type="PANTHER" id="PTHR43761:SF1">
    <property type="entry name" value="D-ISOMER SPECIFIC 2-HYDROXYACID DEHYDROGENASE CATALYTIC DOMAIN-CONTAINING PROTEIN-RELATED"/>
    <property type="match status" value="1"/>
</dbReference>
<name>A0AB73T7T3_9FIRM</name>
<dbReference type="PROSITE" id="PS00065">
    <property type="entry name" value="D_2_HYDROXYACID_DH_1"/>
    <property type="match status" value="1"/>
</dbReference>
<dbReference type="GO" id="GO:0016616">
    <property type="term" value="F:oxidoreductase activity, acting on the CH-OH group of donors, NAD or NADP as acceptor"/>
    <property type="evidence" value="ECO:0007669"/>
    <property type="project" value="InterPro"/>
</dbReference>
<keyword evidence="3" id="KW-0520">NAD</keyword>
<sequence>MKIVIIEPLGVEERELMDMAAGVLGTETEVIYHNTRTTDTEELIRRGQDADIIALGNLPFPGEVLEGCKCLKMLAVAFTGVDHVDMEYCREKGITVCNCAGYSNTAVSELVFGLVLSLYRNLIPCDRAVRNGGTKDGLIGGELEGRTMGIVGTGAIGRRVAALAQAFGMKVIAYSRTPGRVGEIPYMSLEEVMRQSDIISLHVPLNETTRGMIGAREISWMKKTAVLVNTARGPVVDGAALAKALKEGRIAGAAVDVFDTEPPISQEDPLVHAPNTILTPHVAFATSESMVKRARIEFENIAAFIKGNPVNIVH</sequence>
<dbReference type="InterPro" id="IPR036291">
    <property type="entry name" value="NAD(P)-bd_dom_sf"/>
</dbReference>
<keyword evidence="2 4" id="KW-0560">Oxidoreductase</keyword>
<proteinExistence type="inferred from homology"/>
<reference evidence="7 8" key="1">
    <citation type="submission" date="2018-05" db="EMBL/GenBank/DDBJ databases">
        <authorList>
            <person name="Goeker M."/>
            <person name="Huntemann M."/>
            <person name="Clum A."/>
            <person name="Pillay M."/>
            <person name="Palaniappan K."/>
            <person name="Varghese N."/>
            <person name="Mikhailova N."/>
            <person name="Stamatis D."/>
            <person name="Reddy T."/>
            <person name="Daum C."/>
            <person name="Shapiro N."/>
            <person name="Ivanova N."/>
            <person name="Kyrpides N."/>
            <person name="Woyke T."/>
        </authorList>
    </citation>
    <scope>NUCLEOTIDE SEQUENCE [LARGE SCALE GENOMIC DNA]</scope>
    <source>
        <strain evidence="7 8">DSM 26524</strain>
    </source>
</reference>
<evidence type="ECO:0000313" key="8">
    <source>
        <dbReference type="Proteomes" id="UP000245412"/>
    </source>
</evidence>